<dbReference type="AlphaFoldDB" id="G0VJP5"/>
<dbReference type="eggNOG" id="ENOG502RYMB">
    <property type="taxonomic scope" value="Eukaryota"/>
</dbReference>
<keyword evidence="2" id="KW-1185">Reference proteome</keyword>
<dbReference type="HOGENOM" id="CLU_069195_0_0_1"/>
<organism evidence="1 2">
    <name type="scientific">Naumovozyma castellii</name>
    <name type="common">Yeast</name>
    <name type="synonym">Saccharomyces castellii</name>
    <dbReference type="NCBI Taxonomy" id="27288"/>
    <lineage>
        <taxon>Eukaryota</taxon>
        <taxon>Fungi</taxon>
        <taxon>Dikarya</taxon>
        <taxon>Ascomycota</taxon>
        <taxon>Saccharomycotina</taxon>
        <taxon>Saccharomycetes</taxon>
        <taxon>Saccharomycetales</taxon>
        <taxon>Saccharomycetaceae</taxon>
        <taxon>Naumovozyma</taxon>
    </lineage>
</organism>
<evidence type="ECO:0008006" key="3">
    <source>
        <dbReference type="Google" id="ProtNLM"/>
    </source>
</evidence>
<sequence length="245" mass="27857">MNKSKTLIIPPQGLPPKLPTFTNSNTGIEGLNHTNDVDKVTKTLCIAFADSTPGDYLMKKFFNVALDEPTSRSRIDAMMHYYTACYHDLGGELIEANSFDAVSLWSVPGAHLPVSYTNDPKFNKIFFDDMVKRKKAVLPEGMDYYYLFMIGKDLTHPEIRGSVRKIFQYFQKRADDENCAIILEAISEHARSVYEYFGFKNYLTFKFGVGECDSKGNLDPKGEGFTAYLMIYHKDGDKVLRAYNI</sequence>
<reference evidence="1 2" key="1">
    <citation type="journal article" date="2011" name="Proc. Natl. Acad. Sci. U.S.A.">
        <title>Evolutionary erosion of yeast sex chromosomes by mating-type switching accidents.</title>
        <authorList>
            <person name="Gordon J.L."/>
            <person name="Armisen D."/>
            <person name="Proux-Wera E."/>
            <person name="Oheigeartaigh S.S."/>
            <person name="Byrne K.P."/>
            <person name="Wolfe K.H."/>
        </authorList>
    </citation>
    <scope>NUCLEOTIDE SEQUENCE [LARGE SCALE GENOMIC DNA]</scope>
    <source>
        <strain evidence="2">ATCC 76901 / BCRC 22586 / CBS 4309 / NBRC 1992 / NRRL Y-12630</strain>
    </source>
</reference>
<dbReference type="EMBL" id="HE576760">
    <property type="protein sequence ID" value="CCC71726.1"/>
    <property type="molecule type" value="Genomic_DNA"/>
</dbReference>
<dbReference type="FunCoup" id="G0VJP5">
    <property type="interactions" value="79"/>
</dbReference>
<dbReference type="OMA" id="ADEDNCA"/>
<accession>G0VJP5</accession>
<name>G0VJP5_NAUCA</name>
<evidence type="ECO:0000313" key="1">
    <source>
        <dbReference type="EMBL" id="CCC71726.1"/>
    </source>
</evidence>
<reference key="2">
    <citation type="submission" date="2011-08" db="EMBL/GenBank/DDBJ databases">
        <title>Genome sequence of Naumovozyma castellii.</title>
        <authorList>
            <person name="Gordon J.L."/>
            <person name="Armisen D."/>
            <person name="Proux-Wera E."/>
            <person name="OhEigeartaigh S.S."/>
            <person name="Byrne K.P."/>
            <person name="Wolfe K.H."/>
        </authorList>
    </citation>
    <scope>NUCLEOTIDE SEQUENCE</scope>
    <source>
        <strain>Type strain:CBS 4309</strain>
    </source>
</reference>
<dbReference type="KEGG" id="ncs:NCAS_0I00580"/>
<evidence type="ECO:0000313" key="2">
    <source>
        <dbReference type="Proteomes" id="UP000001640"/>
    </source>
</evidence>
<dbReference type="PANTHER" id="PTHR43451:SF1">
    <property type="entry name" value="ACETYLTRANSFERASE"/>
    <property type="match status" value="1"/>
</dbReference>
<dbReference type="Proteomes" id="UP000001640">
    <property type="component" value="Chromosome 9"/>
</dbReference>
<dbReference type="InParanoid" id="G0VJP5"/>
<dbReference type="GeneID" id="96905416"/>
<dbReference type="Gene3D" id="3.40.630.30">
    <property type="match status" value="1"/>
</dbReference>
<proteinExistence type="predicted"/>
<dbReference type="PANTHER" id="PTHR43451">
    <property type="entry name" value="ACETYLTRANSFERASE (GNAT) FAMILY PROTEIN"/>
    <property type="match status" value="1"/>
</dbReference>
<dbReference type="RefSeq" id="XP_003678071.1">
    <property type="nucleotide sequence ID" value="XM_003678023.1"/>
</dbReference>
<gene>
    <name evidence="1" type="primary">NCAS0I00580</name>
    <name evidence="1" type="ordered locus">NCAS_0I00580</name>
</gene>
<dbReference type="InterPro" id="IPR052564">
    <property type="entry name" value="N-acetyltrans/Recomb-assoc"/>
</dbReference>
<dbReference type="OrthoDB" id="410198at2759"/>
<protein>
    <recommendedName>
        <fullName evidence="3">N-acetyltransferase domain-containing protein</fullName>
    </recommendedName>
</protein>